<dbReference type="Pfam" id="PF02803">
    <property type="entry name" value="Thiolase_C"/>
    <property type="match status" value="1"/>
</dbReference>
<keyword evidence="7" id="KW-0630">Potassium</keyword>
<dbReference type="AlphaFoldDB" id="A0A165QU16"/>
<name>A0A165QU16_9FLAO</name>
<dbReference type="SUPFAM" id="SSF53901">
    <property type="entry name" value="Thiolase-like"/>
    <property type="match status" value="2"/>
</dbReference>
<dbReference type="CDD" id="cd00751">
    <property type="entry name" value="thiolase"/>
    <property type="match status" value="1"/>
</dbReference>
<dbReference type="GO" id="GO:0046872">
    <property type="term" value="F:metal ion binding"/>
    <property type="evidence" value="ECO:0007669"/>
    <property type="project" value="UniProtKB-KW"/>
</dbReference>
<dbReference type="PIRSF" id="PIRSF000429">
    <property type="entry name" value="Ac-CoA_Ac_transf"/>
    <property type="match status" value="1"/>
</dbReference>
<dbReference type="Proteomes" id="UP000076630">
    <property type="component" value="Unassembled WGS sequence"/>
</dbReference>
<accession>A0A165QU16</accession>
<evidence type="ECO:0000256" key="5">
    <source>
        <dbReference type="ARBA" id="ARBA00022723"/>
    </source>
</evidence>
<evidence type="ECO:0000259" key="11">
    <source>
        <dbReference type="Pfam" id="PF00108"/>
    </source>
</evidence>
<evidence type="ECO:0000256" key="8">
    <source>
        <dbReference type="ARBA" id="ARBA00023315"/>
    </source>
</evidence>
<dbReference type="PANTHER" id="PTHR18919:SF156">
    <property type="entry name" value="ACETYL-COA ACETYLTRANSFERASE, MITOCHONDRIAL"/>
    <property type="match status" value="1"/>
</dbReference>
<feature type="domain" description="Thiolase C-terminal" evidence="12">
    <location>
        <begin position="267"/>
        <end position="388"/>
    </location>
</feature>
<dbReference type="InterPro" id="IPR002155">
    <property type="entry name" value="Thiolase"/>
</dbReference>
<dbReference type="Gene3D" id="3.40.47.10">
    <property type="match status" value="2"/>
</dbReference>
<evidence type="ECO:0000259" key="12">
    <source>
        <dbReference type="Pfam" id="PF02803"/>
    </source>
</evidence>
<feature type="domain" description="Thiolase N-terminal" evidence="11">
    <location>
        <begin position="4"/>
        <end position="259"/>
    </location>
</feature>
<dbReference type="NCBIfam" id="TIGR01930">
    <property type="entry name" value="AcCoA-C-Actrans"/>
    <property type="match status" value="1"/>
</dbReference>
<dbReference type="FunFam" id="3.40.47.10:FF:000007">
    <property type="entry name" value="acetyl-CoA acetyltransferase, mitochondrial"/>
    <property type="match status" value="1"/>
</dbReference>
<dbReference type="InterPro" id="IPR020617">
    <property type="entry name" value="Thiolase_C"/>
</dbReference>
<evidence type="ECO:0000256" key="1">
    <source>
        <dbReference type="ARBA" id="ARBA00010982"/>
    </source>
</evidence>
<feature type="active site" description="Acyl-thioester intermediate" evidence="9">
    <location>
        <position position="88"/>
    </location>
</feature>
<comment type="similarity">
    <text evidence="1 10">Belongs to the thiolase-like superfamily. Thiolase family.</text>
</comment>
<feature type="active site" description="Proton acceptor" evidence="9">
    <location>
        <position position="346"/>
    </location>
</feature>
<dbReference type="EC" id="2.3.1.9" evidence="3"/>
<evidence type="ECO:0000256" key="7">
    <source>
        <dbReference type="ARBA" id="ARBA00022958"/>
    </source>
</evidence>
<protein>
    <recommendedName>
        <fullName evidence="3">acetyl-CoA C-acetyltransferase</fullName>
        <ecNumber evidence="3">2.3.1.9</ecNumber>
    </recommendedName>
</protein>
<dbReference type="Pfam" id="PF00108">
    <property type="entry name" value="Thiolase_N"/>
    <property type="match status" value="1"/>
</dbReference>
<dbReference type="OrthoDB" id="9764892at2"/>
<keyword evidence="5" id="KW-0479">Metal-binding</keyword>
<reference evidence="13 14" key="1">
    <citation type="submission" date="2016-01" db="EMBL/GenBank/DDBJ databases">
        <title>Whole genome sequencing of Myroides marinus L41.</title>
        <authorList>
            <person name="Hong K.W."/>
        </authorList>
    </citation>
    <scope>NUCLEOTIDE SEQUENCE [LARGE SCALE GENOMIC DNA]</scope>
    <source>
        <strain evidence="13 14">L41</strain>
    </source>
</reference>
<sequence>MKDVFIVATKRTPIGSFLGGLSSLTAPQLGAIAIEETYKSIGLAPQHIDSVYMGNVLSAGVGQSPARQAAIFANIPTDKDATTVNKVCAAGMKATTLATQQIQLGLEDIVVAGGMESMSNVPHYTNVRNGNKLGHLNLTDGMIKDGLWDVYNDFHMGTAAELNIDKYKHTREELDNFALSSYKRAQQATEQGKFANELIPITISTKKGNIIIDKDEDIYKLIPEKITTLPPAFRTDGRLTAANSSNLNDGASTVLLASQEAVEEHNLKPLAKIIAYADAAQDPEWFTTTPSIAINKVLKQANLSINDIDFFEINEAYASVILSNQEILNYNIDKVNVYGGAVAIGHPIGASGARIITTLVNVLKQEKGKYGIAAICNGGGGATAILIENINK</sequence>
<evidence type="ECO:0000256" key="10">
    <source>
        <dbReference type="RuleBase" id="RU003557"/>
    </source>
</evidence>
<evidence type="ECO:0000256" key="2">
    <source>
        <dbReference type="ARBA" id="ARBA00011881"/>
    </source>
</evidence>
<dbReference type="InterPro" id="IPR020616">
    <property type="entry name" value="Thiolase_N"/>
</dbReference>
<evidence type="ECO:0000256" key="3">
    <source>
        <dbReference type="ARBA" id="ARBA00012705"/>
    </source>
</evidence>
<comment type="subunit">
    <text evidence="2">Homotetramer.</text>
</comment>
<evidence type="ECO:0000256" key="6">
    <source>
        <dbReference type="ARBA" id="ARBA00022946"/>
    </source>
</evidence>
<keyword evidence="8 10" id="KW-0012">Acyltransferase</keyword>
<dbReference type="GO" id="GO:0006635">
    <property type="term" value="P:fatty acid beta-oxidation"/>
    <property type="evidence" value="ECO:0007669"/>
    <property type="project" value="TreeGrafter"/>
</dbReference>
<dbReference type="GO" id="GO:0003985">
    <property type="term" value="F:acetyl-CoA C-acetyltransferase activity"/>
    <property type="evidence" value="ECO:0007669"/>
    <property type="project" value="UniProtKB-EC"/>
</dbReference>
<keyword evidence="4 10" id="KW-0808">Transferase</keyword>
<dbReference type="InterPro" id="IPR020613">
    <property type="entry name" value="Thiolase_CS"/>
</dbReference>
<evidence type="ECO:0000313" key="14">
    <source>
        <dbReference type="Proteomes" id="UP000076630"/>
    </source>
</evidence>
<comment type="caution">
    <text evidence="13">The sequence shown here is derived from an EMBL/GenBank/DDBJ whole genome shotgun (WGS) entry which is preliminary data.</text>
</comment>
<keyword evidence="14" id="KW-1185">Reference proteome</keyword>
<dbReference type="RefSeq" id="WP_038986007.1">
    <property type="nucleotide sequence ID" value="NZ_JWJO01000019.1"/>
</dbReference>
<dbReference type="PROSITE" id="PS00737">
    <property type="entry name" value="THIOLASE_2"/>
    <property type="match status" value="1"/>
</dbReference>
<evidence type="ECO:0000313" key="13">
    <source>
        <dbReference type="EMBL" id="KZE76594.1"/>
    </source>
</evidence>
<keyword evidence="6" id="KW-0809">Transit peptide</keyword>
<feature type="active site" description="Proton acceptor" evidence="9">
    <location>
        <position position="376"/>
    </location>
</feature>
<proteinExistence type="inferred from homology"/>
<evidence type="ECO:0000256" key="9">
    <source>
        <dbReference type="PIRSR" id="PIRSR000429-1"/>
    </source>
</evidence>
<organism evidence="13 14">
    <name type="scientific">Myroides marinus</name>
    <dbReference type="NCBI Taxonomy" id="703342"/>
    <lineage>
        <taxon>Bacteria</taxon>
        <taxon>Pseudomonadati</taxon>
        <taxon>Bacteroidota</taxon>
        <taxon>Flavobacteriia</taxon>
        <taxon>Flavobacteriales</taxon>
        <taxon>Flavobacteriaceae</taxon>
        <taxon>Myroides</taxon>
    </lineage>
</organism>
<evidence type="ECO:0000256" key="4">
    <source>
        <dbReference type="ARBA" id="ARBA00022679"/>
    </source>
</evidence>
<gene>
    <name evidence="13" type="ORF">AV926_15745</name>
</gene>
<dbReference type="EMBL" id="LQNU01000076">
    <property type="protein sequence ID" value="KZE76594.1"/>
    <property type="molecule type" value="Genomic_DNA"/>
</dbReference>
<dbReference type="PANTHER" id="PTHR18919">
    <property type="entry name" value="ACETYL-COA C-ACYLTRANSFERASE"/>
    <property type="match status" value="1"/>
</dbReference>
<dbReference type="PROSITE" id="PS00099">
    <property type="entry name" value="THIOLASE_3"/>
    <property type="match status" value="1"/>
</dbReference>
<dbReference type="InterPro" id="IPR020610">
    <property type="entry name" value="Thiolase_AS"/>
</dbReference>
<dbReference type="SMR" id="A0A165QU16"/>
<dbReference type="InterPro" id="IPR016039">
    <property type="entry name" value="Thiolase-like"/>
</dbReference>